<accession>A0A0J6EQB2</accession>
<evidence type="ECO:0000256" key="5">
    <source>
        <dbReference type="ARBA" id="ARBA00022840"/>
    </source>
</evidence>
<organism evidence="7 9">
    <name type="scientific">Bacillus glycinifermentans</name>
    <dbReference type="NCBI Taxonomy" id="1664069"/>
    <lineage>
        <taxon>Bacteria</taxon>
        <taxon>Bacillati</taxon>
        <taxon>Bacillota</taxon>
        <taxon>Bacilli</taxon>
        <taxon>Bacillales</taxon>
        <taxon>Bacillaceae</taxon>
        <taxon>Bacillus</taxon>
    </lineage>
</organism>
<evidence type="ECO:0000313" key="10">
    <source>
        <dbReference type="Proteomes" id="UP001341297"/>
    </source>
</evidence>
<accession>A0A0J6E9W1</accession>
<dbReference type="SUPFAM" id="SSF52540">
    <property type="entry name" value="P-loop containing nucleoside triphosphate hydrolases"/>
    <property type="match status" value="1"/>
</dbReference>
<dbReference type="InterPro" id="IPR027417">
    <property type="entry name" value="P-loop_NTPase"/>
</dbReference>
<keyword evidence="4 7" id="KW-0347">Helicase</keyword>
<dbReference type="InterPro" id="IPR041679">
    <property type="entry name" value="DNA2/NAM7-like_C"/>
</dbReference>
<sequence>MSSQNVTKYFRDSVAAKLKINFKNSRYTISDLDSIIRGKIGNEHFATLSDRKNVSGKLDVIVVAKTIKMNFDGQQKVETNIEDMSGILYIPAVLTVNGVLLPSEGKYPWIPREHLHPIIDEELAIGYVNDFDEFMSNNYQRLENNLTWKSYFDFTKDLYEAVTESGISSNTVKEIELETNVYIIKDDSVNATRNILKLYDHLLSGQPDRLPLYQNFINKEFTSLSPLIPNRLSEMQKHVGQMGGEYPLSPSQRECLNHFNNMEEGEILAVNGPPGTGKTTLLQSLVANLYVERALKKENPPVIVASSTNNQAVTNIIESFGKIKPKWENSNLEQRWIEGVDSFAVYFPSGSKEKEAKEKGFQYTNSRGENFFDEVESNENIARSAEKMLKECNRYFGTNHTDIKQCEQTISNRLSAIEEIRQKVLSLFSEYNQMAPEGVSLDTYMTQLSKEKSEWEDTFQAIQQRISEWQTHFSNLPFFVRLLRFIPFFKNKLVSHIRYFILPDEECIDESMNLDEIISVYSEKAKEAREKIKQVDLIHQQISELSTKYNQLIEELITLNILEKYPGSFVSLDKANDFLDTTIKYASFWLAVHYYECRWLTEKRLSEKQKGRNFENVLNRFYTNLSMLTPCFVMTFYQLPRLLLAYDNGKEHFLYNYIDLLIVDEAGQVTPEIAACSFSLAKRAVVVGDVYQIEPVWNINETLDMSLALSNDVITSIEQFEQLRVLGLNTSESSVMKVAGKSCKYEKHQQRGLFLSEHRRCYDDIIDYCNKLVYKGKLEPMRGKAAEDDKFPLAQLSIPSLAHIHVNSQQSNKKAGSRYNEIEARAIAAWINEHFYRIRDAYHEEDPKSLIGIITPFKMQVRTIKRALSPDVKPFVNVGTVHTFQGGERKVIIMSTVYGKNDGCFFIDANKSLLNVAVSRAKDSFLVMGDMNCLSDSANKPSGLLKKMLLENDVVYS</sequence>
<dbReference type="PANTHER" id="PTHR43788">
    <property type="entry name" value="DNA2/NAM7 HELICASE FAMILY MEMBER"/>
    <property type="match status" value="1"/>
</dbReference>
<evidence type="ECO:0000313" key="9">
    <source>
        <dbReference type="Proteomes" id="UP000036168"/>
    </source>
</evidence>
<evidence type="ECO:0000256" key="1">
    <source>
        <dbReference type="ARBA" id="ARBA00007913"/>
    </source>
</evidence>
<dbReference type="Gene3D" id="3.40.50.300">
    <property type="entry name" value="P-loop containing nucleotide triphosphate hydrolases"/>
    <property type="match status" value="2"/>
</dbReference>
<dbReference type="Pfam" id="PF13087">
    <property type="entry name" value="AAA_12"/>
    <property type="match status" value="1"/>
</dbReference>
<evidence type="ECO:0000313" key="8">
    <source>
        <dbReference type="EMBL" id="MEC0486049.1"/>
    </source>
</evidence>
<dbReference type="SMART" id="SM00382">
    <property type="entry name" value="AAA"/>
    <property type="match status" value="1"/>
</dbReference>
<evidence type="ECO:0000256" key="4">
    <source>
        <dbReference type="ARBA" id="ARBA00022806"/>
    </source>
</evidence>
<dbReference type="Proteomes" id="UP000036168">
    <property type="component" value="Unassembled WGS sequence"/>
</dbReference>
<dbReference type="GO" id="GO:0005524">
    <property type="term" value="F:ATP binding"/>
    <property type="evidence" value="ECO:0007669"/>
    <property type="project" value="UniProtKB-KW"/>
</dbReference>
<feature type="domain" description="AAA+ ATPase" evidence="6">
    <location>
        <begin position="264"/>
        <end position="724"/>
    </location>
</feature>
<reference evidence="7" key="2">
    <citation type="submission" date="2015-10" db="EMBL/GenBank/DDBJ databases">
        <authorList>
            <person name="Gilbert D.G."/>
        </authorList>
    </citation>
    <scope>NUCLEOTIDE SEQUENCE</scope>
    <source>
        <strain evidence="7">GO-13</strain>
    </source>
</reference>
<evidence type="ECO:0000313" key="7">
    <source>
        <dbReference type="EMBL" id="KRT93602.1"/>
    </source>
</evidence>
<dbReference type="EMBL" id="LECW02000020">
    <property type="protein sequence ID" value="KRT93602.1"/>
    <property type="molecule type" value="Genomic_DNA"/>
</dbReference>
<dbReference type="Proteomes" id="UP001341297">
    <property type="component" value="Unassembled WGS sequence"/>
</dbReference>
<dbReference type="InterPro" id="IPR047187">
    <property type="entry name" value="SF1_C_Upf1"/>
</dbReference>
<dbReference type="InterPro" id="IPR050534">
    <property type="entry name" value="Coronavir_polyprotein_1ab"/>
</dbReference>
<evidence type="ECO:0000256" key="3">
    <source>
        <dbReference type="ARBA" id="ARBA00022801"/>
    </source>
</evidence>
<dbReference type="AlphaFoldDB" id="A0A0J6E9W1"/>
<dbReference type="OrthoDB" id="9757917at2"/>
<reference evidence="8 10" key="3">
    <citation type="submission" date="2023-03" db="EMBL/GenBank/DDBJ databases">
        <title>Agriculturally important microbes genome sequencing.</title>
        <authorList>
            <person name="Dunlap C."/>
        </authorList>
    </citation>
    <scope>NUCLEOTIDE SEQUENCE [LARGE SCALE GENOMIC DNA]</scope>
    <source>
        <strain evidence="8 10">CBP-3203</strain>
    </source>
</reference>
<dbReference type="InterPro" id="IPR041677">
    <property type="entry name" value="DNA2/NAM7_AAA_11"/>
</dbReference>
<keyword evidence="5" id="KW-0067">ATP-binding</keyword>
<dbReference type="InterPro" id="IPR003593">
    <property type="entry name" value="AAA+_ATPase"/>
</dbReference>
<dbReference type="RefSeq" id="WP_048353959.1">
    <property type="nucleotide sequence ID" value="NZ_CP023481.1"/>
</dbReference>
<dbReference type="EMBL" id="JARRTL010000014">
    <property type="protein sequence ID" value="MEC0486049.1"/>
    <property type="molecule type" value="Genomic_DNA"/>
</dbReference>
<dbReference type="GO" id="GO:0016787">
    <property type="term" value="F:hydrolase activity"/>
    <property type="evidence" value="ECO:0007669"/>
    <property type="project" value="UniProtKB-KW"/>
</dbReference>
<protein>
    <submittedName>
        <fullName evidence="8">AAA domain-containing protein</fullName>
    </submittedName>
    <submittedName>
        <fullName evidence="7">DNA helicase</fullName>
    </submittedName>
</protein>
<gene>
    <name evidence="7" type="ORF">AB447_217515</name>
    <name evidence="8" type="ORF">P8828_14665</name>
</gene>
<proteinExistence type="inferred from homology"/>
<evidence type="ECO:0000256" key="2">
    <source>
        <dbReference type="ARBA" id="ARBA00022741"/>
    </source>
</evidence>
<dbReference type="Pfam" id="PF13086">
    <property type="entry name" value="AAA_11"/>
    <property type="match status" value="1"/>
</dbReference>
<keyword evidence="3" id="KW-0378">Hydrolase</keyword>
<comment type="caution">
    <text evidence="7">The sequence shown here is derived from an EMBL/GenBank/DDBJ whole genome shotgun (WGS) entry which is preliminary data.</text>
</comment>
<keyword evidence="10" id="KW-1185">Reference proteome</keyword>
<evidence type="ECO:0000259" key="6">
    <source>
        <dbReference type="SMART" id="SM00382"/>
    </source>
</evidence>
<comment type="similarity">
    <text evidence="1">Belongs to the DNA2/NAM7 helicase family.</text>
</comment>
<dbReference type="CDD" id="cd18808">
    <property type="entry name" value="SF1_C_Upf1"/>
    <property type="match status" value="1"/>
</dbReference>
<reference evidence="7 9" key="1">
    <citation type="journal article" date="2015" name="Int. J. Syst. Evol. Microbiol.">
        <title>Bacillus glycinifermentans sp. nov., isolated from fermented soybean paste.</title>
        <authorList>
            <person name="Kim S.J."/>
            <person name="Dunlap C.A."/>
            <person name="Kwon S.W."/>
            <person name="Rooney A.P."/>
        </authorList>
    </citation>
    <scope>NUCLEOTIDE SEQUENCE [LARGE SCALE GENOMIC DNA]</scope>
    <source>
        <strain evidence="7 9">GO-13</strain>
    </source>
</reference>
<keyword evidence="2" id="KW-0547">Nucleotide-binding</keyword>
<name>A0A0J6E9W1_9BACI</name>
<dbReference type="GO" id="GO:0003678">
    <property type="term" value="F:DNA helicase activity"/>
    <property type="evidence" value="ECO:0007669"/>
    <property type="project" value="UniProtKB-ARBA"/>
</dbReference>
<dbReference type="PANTHER" id="PTHR43788:SF8">
    <property type="entry name" value="DNA-BINDING PROTEIN SMUBP-2"/>
    <property type="match status" value="1"/>
</dbReference>
<dbReference type="PATRIC" id="fig|1664069.3.peg.4131"/>